<evidence type="ECO:0000256" key="3">
    <source>
        <dbReference type="ARBA" id="ARBA00022729"/>
    </source>
</evidence>
<keyword evidence="11" id="KW-1185">Reference proteome</keyword>
<evidence type="ECO:0000313" key="10">
    <source>
        <dbReference type="EMBL" id="KAF2203450.1"/>
    </source>
</evidence>
<gene>
    <name evidence="10" type="ORF">GQ43DRAFT_265797</name>
</gene>
<organism evidence="10 11">
    <name type="scientific">Delitschia confertaspora ATCC 74209</name>
    <dbReference type="NCBI Taxonomy" id="1513339"/>
    <lineage>
        <taxon>Eukaryota</taxon>
        <taxon>Fungi</taxon>
        <taxon>Dikarya</taxon>
        <taxon>Ascomycota</taxon>
        <taxon>Pezizomycotina</taxon>
        <taxon>Dothideomycetes</taxon>
        <taxon>Pleosporomycetidae</taxon>
        <taxon>Pleosporales</taxon>
        <taxon>Delitschiaceae</taxon>
        <taxon>Delitschia</taxon>
    </lineage>
</organism>
<comment type="similarity">
    <text evidence="1">Belongs to the carbohydrate esterase 15 (CE15) family.</text>
</comment>
<dbReference type="EC" id="3.1.1.117" evidence="7"/>
<evidence type="ECO:0000256" key="2">
    <source>
        <dbReference type="ARBA" id="ARBA00022487"/>
    </source>
</evidence>
<feature type="chain" id="PRO_5040122773" description="(4-O-methyl)-D-glucuronate--lignin esterase" evidence="8">
    <location>
        <begin position="16"/>
        <end position="390"/>
    </location>
</feature>
<dbReference type="OrthoDB" id="3781271at2759"/>
<evidence type="ECO:0000256" key="1">
    <source>
        <dbReference type="ARBA" id="ARBA00010092"/>
    </source>
</evidence>
<keyword evidence="5" id="KW-0439">Lignin degradation</keyword>
<comment type="caution">
    <text evidence="10">The sequence shown here is derived from an EMBL/GenBank/DDBJ whole genome shotgun (WGS) entry which is preliminary data.</text>
</comment>
<feature type="signal peptide" evidence="8">
    <location>
        <begin position="1"/>
        <end position="15"/>
    </location>
</feature>
<dbReference type="EMBL" id="ML993903">
    <property type="protein sequence ID" value="KAF2203450.1"/>
    <property type="molecule type" value="Genomic_DNA"/>
</dbReference>
<dbReference type="GO" id="GO:0046274">
    <property type="term" value="P:lignin catabolic process"/>
    <property type="evidence" value="ECO:0007669"/>
    <property type="project" value="UniProtKB-KW"/>
</dbReference>
<dbReference type="GO" id="GO:0052689">
    <property type="term" value="F:carboxylic ester hydrolase activity"/>
    <property type="evidence" value="ECO:0007669"/>
    <property type="project" value="UniProtKB-KW"/>
</dbReference>
<dbReference type="AlphaFoldDB" id="A0A9P4N145"/>
<comment type="catalytic activity">
    <reaction evidence="6">
        <text>a 4-O-methyl-alpha-D-glucuronosyl ester derivative + H2O = 4-O-methyl-alpha-D-glucuronate derivative + an alcohol + H(+)</text>
        <dbReference type="Rhea" id="RHEA:67452"/>
        <dbReference type="ChEBI" id="CHEBI:15377"/>
        <dbReference type="ChEBI" id="CHEBI:15378"/>
        <dbReference type="ChEBI" id="CHEBI:30879"/>
        <dbReference type="ChEBI" id="CHEBI:171667"/>
        <dbReference type="ChEBI" id="CHEBI:171668"/>
        <dbReference type="EC" id="3.1.1.117"/>
    </reaction>
    <physiologicalReaction direction="left-to-right" evidence="6">
        <dbReference type="Rhea" id="RHEA:67453"/>
    </physiologicalReaction>
</comment>
<evidence type="ECO:0000256" key="4">
    <source>
        <dbReference type="ARBA" id="ARBA00022801"/>
    </source>
</evidence>
<evidence type="ECO:0000256" key="5">
    <source>
        <dbReference type="ARBA" id="ARBA00023185"/>
    </source>
</evidence>
<protein>
    <recommendedName>
        <fullName evidence="7">(4-O-methyl)-D-glucuronate--lignin esterase</fullName>
        <ecNumber evidence="7">3.1.1.117</ecNumber>
    </recommendedName>
</protein>
<evidence type="ECO:0000259" key="9">
    <source>
        <dbReference type="Pfam" id="PF22244"/>
    </source>
</evidence>
<dbReference type="Gene3D" id="3.40.50.1820">
    <property type="entry name" value="alpha/beta hydrolase"/>
    <property type="match status" value="1"/>
</dbReference>
<sequence>MKYSLIPLLATTVLAAPLLEERQSTCSVPSTFPNPNASKLPDPFVFFNGKKVASVADWTCRQAEISAAMQTQELGTFPPKPSSVTATGSATSLSITASEGGKSISFSVSIKKPSSGSAPYPAIIAYGGASIPVPAGVATITFNNDQIAAQQGGSSRGQGKFYDLYGSGHSAGALTAWAWGVDRIMDGLELVNTGVDPKRVGVTGCSRNGKGAFVAGALVNRIALTIPQESGSGGAACWRVSDSEKSAGKNIQTASQIVGENVWFSKNFNAFSTKVPTVATDHHELAGLVAPRGLIVIENDIDWLGPVSTTVCMKAGRQIYKALNVPDNMGVSVSSNHGHCSFPSSQSTELNAFINKFLLNQTGANTANVEKSGYNPDMSKYVDWTAPILA</sequence>
<accession>A0A9P4N145</accession>
<keyword evidence="3 8" id="KW-0732">Signal</keyword>
<keyword evidence="2" id="KW-0719">Serine esterase</keyword>
<dbReference type="Pfam" id="PF22244">
    <property type="entry name" value="GCE_fung"/>
    <property type="match status" value="1"/>
</dbReference>
<reference evidence="10" key="1">
    <citation type="journal article" date="2020" name="Stud. Mycol.">
        <title>101 Dothideomycetes genomes: a test case for predicting lifestyles and emergence of pathogens.</title>
        <authorList>
            <person name="Haridas S."/>
            <person name="Albert R."/>
            <person name="Binder M."/>
            <person name="Bloem J."/>
            <person name="Labutti K."/>
            <person name="Salamov A."/>
            <person name="Andreopoulos B."/>
            <person name="Baker S."/>
            <person name="Barry K."/>
            <person name="Bills G."/>
            <person name="Bluhm B."/>
            <person name="Cannon C."/>
            <person name="Castanera R."/>
            <person name="Culley D."/>
            <person name="Daum C."/>
            <person name="Ezra D."/>
            <person name="Gonzalez J."/>
            <person name="Henrissat B."/>
            <person name="Kuo A."/>
            <person name="Liang C."/>
            <person name="Lipzen A."/>
            <person name="Lutzoni F."/>
            <person name="Magnuson J."/>
            <person name="Mondo S."/>
            <person name="Nolan M."/>
            <person name="Ohm R."/>
            <person name="Pangilinan J."/>
            <person name="Park H.-J."/>
            <person name="Ramirez L."/>
            <person name="Alfaro M."/>
            <person name="Sun H."/>
            <person name="Tritt A."/>
            <person name="Yoshinaga Y."/>
            <person name="Zwiers L.-H."/>
            <person name="Turgeon B."/>
            <person name="Goodwin S."/>
            <person name="Spatafora J."/>
            <person name="Crous P."/>
            <person name="Grigoriev I."/>
        </authorList>
    </citation>
    <scope>NUCLEOTIDE SEQUENCE</scope>
    <source>
        <strain evidence="10">ATCC 74209</strain>
    </source>
</reference>
<name>A0A9P4N145_9PLEO</name>
<keyword evidence="4" id="KW-0378">Hydrolase</keyword>
<dbReference type="Proteomes" id="UP000799536">
    <property type="component" value="Unassembled WGS sequence"/>
</dbReference>
<evidence type="ECO:0000256" key="8">
    <source>
        <dbReference type="SAM" id="SignalP"/>
    </source>
</evidence>
<proteinExistence type="inferred from homology"/>
<dbReference type="InterPro" id="IPR054579">
    <property type="entry name" value="GCE-like_dom"/>
</dbReference>
<evidence type="ECO:0000313" key="11">
    <source>
        <dbReference type="Proteomes" id="UP000799536"/>
    </source>
</evidence>
<evidence type="ECO:0000256" key="7">
    <source>
        <dbReference type="ARBA" id="ARBA00026105"/>
    </source>
</evidence>
<feature type="domain" description="4-O-methyl-glucuronoyl methylesterase-like" evidence="9">
    <location>
        <begin position="95"/>
        <end position="323"/>
    </location>
</feature>
<dbReference type="SUPFAM" id="SSF53474">
    <property type="entry name" value="alpha/beta-Hydrolases"/>
    <property type="match status" value="1"/>
</dbReference>
<evidence type="ECO:0000256" key="6">
    <source>
        <dbReference type="ARBA" id="ARBA00024511"/>
    </source>
</evidence>
<dbReference type="InterPro" id="IPR029058">
    <property type="entry name" value="AB_hydrolase_fold"/>
</dbReference>